<organism evidence="1 2">
    <name type="scientific">Golovinomyces cichoracearum</name>
    <dbReference type="NCBI Taxonomy" id="62708"/>
    <lineage>
        <taxon>Eukaryota</taxon>
        <taxon>Fungi</taxon>
        <taxon>Dikarya</taxon>
        <taxon>Ascomycota</taxon>
        <taxon>Pezizomycotina</taxon>
        <taxon>Leotiomycetes</taxon>
        <taxon>Erysiphales</taxon>
        <taxon>Erysiphaceae</taxon>
        <taxon>Golovinomyces</taxon>
    </lineage>
</organism>
<dbReference type="PANTHER" id="PTHR14269">
    <property type="entry name" value="CDP-DIACYLGLYCEROL--GLYCEROL-3-PHOSPHATE 3-PHOSPHATIDYLTRANSFERASE-RELATED"/>
    <property type="match status" value="1"/>
</dbReference>
<protein>
    <submittedName>
        <fullName evidence="1">Putative CDP-alcohol phosphatidyltransferase class-I family protein C22A12.08c</fullName>
    </submittedName>
</protein>
<dbReference type="NCBIfam" id="TIGR01460">
    <property type="entry name" value="HAD-SF-IIA"/>
    <property type="match status" value="1"/>
</dbReference>
<reference evidence="1 2" key="1">
    <citation type="journal article" date="2018" name="BMC Genomics">
        <title>Comparative genome analyses reveal sequence features reflecting distinct modes of host-adaptation between dicot and monocot powdery mildew.</title>
        <authorList>
            <person name="Wu Y."/>
            <person name="Ma X."/>
            <person name="Pan Z."/>
            <person name="Kale S.D."/>
            <person name="Song Y."/>
            <person name="King H."/>
            <person name="Zhang Q."/>
            <person name="Presley C."/>
            <person name="Deng X."/>
            <person name="Wei C.I."/>
            <person name="Xiao S."/>
        </authorList>
    </citation>
    <scope>NUCLEOTIDE SEQUENCE [LARGE SCALE GENOMIC DNA]</scope>
    <source>
        <strain evidence="1">UMSG1</strain>
    </source>
</reference>
<sequence>MRLWTMSVIRSGSMRLPFFSCPRRFLSTSESLPSVANIKNSRYSNQTHVQSCCSTIAFGFDIDGVLLRGSTPIPGAKTTLEFLQHFNIPFILLTNGGGKLEKERVAELSEKLEVHISEENFIQSHTPFKKLVHGTSTQCALENKTVLVVGGRGHKCREVALDYGFKNVVMPADILIAHPKIWPFNQIFTDYYSSSHRPLPLRVNPNDLANSLKIDAILVFNDPRDWALDIQIMLDLLLSHEGYLGTYSGKNGDRSLPNNGWQQDKQPVLYFSNPDLFWAASYHMPRLGQGGFQAAFEGVWKATTDNAHLDKTIIGKPCDLTFDYAESVLLKHRTRILGSTAPELKEIWFVGDNQFTDIKGSNEFNSRNYTKWQSILVETGVYKDGSPLKHSPKMMATDVQEAVKSVIDAQLRLANEKT</sequence>
<proteinExistence type="predicted"/>
<name>A0A420ITE7_9PEZI</name>
<dbReference type="InterPro" id="IPR023214">
    <property type="entry name" value="HAD_sf"/>
</dbReference>
<dbReference type="GO" id="GO:0005739">
    <property type="term" value="C:mitochondrion"/>
    <property type="evidence" value="ECO:0007669"/>
    <property type="project" value="TreeGrafter"/>
</dbReference>
<dbReference type="PANTHER" id="PTHR14269:SF57">
    <property type="entry name" value="SUPERFAMILY HYDROLASE, PUTATIVE (AFU_ORTHOLOGUE AFUA_2G02580)-RELATED"/>
    <property type="match status" value="1"/>
</dbReference>
<dbReference type="InterPro" id="IPR050324">
    <property type="entry name" value="CDP-alcohol_PTase-I"/>
</dbReference>
<dbReference type="AlphaFoldDB" id="A0A420ITE7"/>
<dbReference type="InterPro" id="IPR036412">
    <property type="entry name" value="HAD-like_sf"/>
</dbReference>
<dbReference type="NCBIfam" id="TIGR01456">
    <property type="entry name" value="CECR5"/>
    <property type="match status" value="1"/>
</dbReference>
<evidence type="ECO:0000313" key="1">
    <source>
        <dbReference type="EMBL" id="RKF77800.1"/>
    </source>
</evidence>
<dbReference type="GO" id="GO:0016740">
    <property type="term" value="F:transferase activity"/>
    <property type="evidence" value="ECO:0007669"/>
    <property type="project" value="UniProtKB-KW"/>
</dbReference>
<dbReference type="Pfam" id="PF13344">
    <property type="entry name" value="Hydrolase_6"/>
    <property type="match status" value="1"/>
</dbReference>
<dbReference type="EMBL" id="MCBS01021665">
    <property type="protein sequence ID" value="RKF77800.1"/>
    <property type="molecule type" value="Genomic_DNA"/>
</dbReference>
<dbReference type="InterPro" id="IPR006353">
    <property type="entry name" value="HAD-SF_hydro_IIA_CECR5"/>
</dbReference>
<gene>
    <name evidence="1" type="ORF">GcM1_216021</name>
</gene>
<dbReference type="SUPFAM" id="SSF56784">
    <property type="entry name" value="HAD-like"/>
    <property type="match status" value="1"/>
</dbReference>
<dbReference type="Proteomes" id="UP000285326">
    <property type="component" value="Unassembled WGS sequence"/>
</dbReference>
<accession>A0A420ITE7</accession>
<evidence type="ECO:0000313" key="2">
    <source>
        <dbReference type="Proteomes" id="UP000285326"/>
    </source>
</evidence>
<dbReference type="Pfam" id="PF13242">
    <property type="entry name" value="Hydrolase_like"/>
    <property type="match status" value="1"/>
</dbReference>
<dbReference type="FunFam" id="3.40.50.1000:FF:000069">
    <property type="entry name" value="HAD-superfamily subfamily IIA hydrolase"/>
    <property type="match status" value="1"/>
</dbReference>
<comment type="caution">
    <text evidence="1">The sequence shown here is derived from an EMBL/GenBank/DDBJ whole genome shotgun (WGS) entry which is preliminary data.</text>
</comment>
<keyword evidence="1" id="KW-0808">Transferase</keyword>
<dbReference type="Gene3D" id="3.40.50.1000">
    <property type="entry name" value="HAD superfamily/HAD-like"/>
    <property type="match status" value="2"/>
</dbReference>
<dbReference type="GO" id="GO:0046474">
    <property type="term" value="P:glycerophospholipid biosynthetic process"/>
    <property type="evidence" value="ECO:0007669"/>
    <property type="project" value="TreeGrafter"/>
</dbReference>
<dbReference type="InterPro" id="IPR006357">
    <property type="entry name" value="HAD-SF_hydro_IIA"/>
</dbReference>